<gene>
    <name evidence="1" type="ORF">HNQ61_003884</name>
</gene>
<sequence>MHRFDYRDSLFTRYDTVPAPLPMQPLTIYPHTNWRGDYQIGTFITGETQRCARVPSQPGDNETVDGYVPGGPGNINPTYLYCLAAVQWAGKYIWLDHSVRAMPPGNPEFWVGSLVHNKRDLTGNLYMRNRYYDAQAGRFSQEDPIGLAGGLNAYGFAAGDPVSYSDPYGLCAWAISGEAVLQCTDPDGSRALVSAGEDGPGIGTVVCLGGAAVTALAARRVVTTERRMRRAEDQMRRQWERQRRLPDLCKRRR</sequence>
<reference evidence="1 2" key="1">
    <citation type="submission" date="2020-08" db="EMBL/GenBank/DDBJ databases">
        <title>Genomic Encyclopedia of Type Strains, Phase IV (KMG-IV): sequencing the most valuable type-strain genomes for metagenomic binning, comparative biology and taxonomic classification.</title>
        <authorList>
            <person name="Goeker M."/>
        </authorList>
    </citation>
    <scope>NUCLEOTIDE SEQUENCE [LARGE SCALE GENOMIC DNA]</scope>
    <source>
        <strain evidence="1 2">DSM 29007</strain>
    </source>
</reference>
<comment type="caution">
    <text evidence="1">The sequence shown here is derived from an EMBL/GenBank/DDBJ whole genome shotgun (WGS) entry which is preliminary data.</text>
</comment>
<protein>
    <submittedName>
        <fullName evidence="1">RHS repeat-associated protein</fullName>
    </submittedName>
</protein>
<dbReference type="RefSeq" id="WP_205761194.1">
    <property type="nucleotide sequence ID" value="NZ_JABDTL010000001.1"/>
</dbReference>
<dbReference type="InterPro" id="IPR022385">
    <property type="entry name" value="Rhs_assc_core"/>
</dbReference>
<dbReference type="AlphaFoldDB" id="A0A841H2N2"/>
<dbReference type="NCBIfam" id="TIGR03696">
    <property type="entry name" value="Rhs_assc_core"/>
    <property type="match status" value="1"/>
</dbReference>
<dbReference type="Proteomes" id="UP000582837">
    <property type="component" value="Unassembled WGS sequence"/>
</dbReference>
<proteinExistence type="predicted"/>
<keyword evidence="2" id="KW-1185">Reference proteome</keyword>
<evidence type="ECO:0000313" key="1">
    <source>
        <dbReference type="EMBL" id="MBB6072222.1"/>
    </source>
</evidence>
<evidence type="ECO:0000313" key="2">
    <source>
        <dbReference type="Proteomes" id="UP000582837"/>
    </source>
</evidence>
<organism evidence="1 2">
    <name type="scientific">Longimicrobium terrae</name>
    <dbReference type="NCBI Taxonomy" id="1639882"/>
    <lineage>
        <taxon>Bacteria</taxon>
        <taxon>Pseudomonadati</taxon>
        <taxon>Gemmatimonadota</taxon>
        <taxon>Longimicrobiia</taxon>
        <taxon>Longimicrobiales</taxon>
        <taxon>Longimicrobiaceae</taxon>
        <taxon>Longimicrobium</taxon>
    </lineage>
</organism>
<accession>A0A841H2N2</accession>
<dbReference type="EMBL" id="JACHIA010000013">
    <property type="protein sequence ID" value="MBB6072222.1"/>
    <property type="molecule type" value="Genomic_DNA"/>
</dbReference>
<dbReference type="Gene3D" id="2.180.10.10">
    <property type="entry name" value="RHS repeat-associated core"/>
    <property type="match status" value="1"/>
</dbReference>
<name>A0A841H2N2_9BACT</name>